<feature type="transmembrane region" description="Helical" evidence="1">
    <location>
        <begin position="6"/>
        <end position="24"/>
    </location>
</feature>
<reference evidence="2" key="1">
    <citation type="submission" date="2024-03" db="EMBL/GenBank/DDBJ databases">
        <title>Complete genome sequence of Sulfurisphaera javensis strain KD-1.</title>
        <authorList>
            <person name="Sakai H."/>
            <person name="Nur N."/>
            <person name="Suwanto A."/>
            <person name="Kurosawa N."/>
        </authorList>
    </citation>
    <scope>NUCLEOTIDE SEQUENCE</scope>
    <source>
        <strain evidence="2">KD-1</strain>
    </source>
</reference>
<sequence length="772" mass="87881">MYKRAFFIYITSFLLALLSTLFILRQTLLSSGLIFVRDSYPSLLGYISPLVSSGEINILFLMDNPDFPISIFQLFPQIYDKLNYAYPIFLGYLSAFFATRYILNSKYKDIIAFLTAFLYVVSPTFMYFTYWSNYVTFVALYPILLVGLSYVSKLSTLKGAILLSFLLTLTTTDPRGFVFSFLTLFLYVIYQLVRRNFRYIKLAFFSLPLYVVENIRTFYALFVQQHVYTSIGNSISVVQLWLNYNTFSFADNLRGIGLFVPLVNFYAGNYFFSYLFSFFLPVFVILGVVFYAERVIKTDVIFYFSLYIFLVIFLSSSITIFNHTFTLNFIYYLNDWLKQTPFFPYMWIILPTYLSEMIPAPLFLTFAFIGDQIILTRREIPRLIGIMFVILVIIAQLVFSYPSYATGNYYGNYVPTPIPKNLVEVAEYLHGAKVAVYGGPIYYNGKWYSAEGFAGIPNAVFLPFYNTTSLGEILQYYGVEYVVANKNISYFLAQKDLKLVANFSGIYIFKNLDYRANFTSQGVYILVGPVTDLNEDVAVVPPYIYVPPQYLAGVICGGEIYLKADVFHNYSVKIPAQRLPYPTNFSCTIYVNSGAQAILSSFPGISLIQVGSPASEYISTSPGCYAVVLTYVAYPKGGVIEISNGTASLTVNTQNVSMEVITTYLGKIYTTGKLKLIHPDSRITYLVSLELIPYSLFIKNVILHPKNVTVTVYPVEGDVIPSIGYNIIIGKVYPPPNYDLTPVLIINVIAVVLLLLEYKYSIISRKVKRRML</sequence>
<feature type="transmembrane region" description="Helical" evidence="1">
    <location>
        <begin position="82"/>
        <end position="103"/>
    </location>
</feature>
<accession>A0AAT9GQT7</accession>
<proteinExistence type="predicted"/>
<protein>
    <submittedName>
        <fullName evidence="2">Uncharacterized protein</fullName>
    </submittedName>
</protein>
<name>A0AAT9GQT7_9CREN</name>
<keyword evidence="1" id="KW-1133">Transmembrane helix</keyword>
<feature type="transmembrane region" description="Helical" evidence="1">
    <location>
        <begin position="110"/>
        <end position="128"/>
    </location>
</feature>
<dbReference type="KEGG" id="sjv:SJAV_11060"/>
<dbReference type="EMBL" id="AP031322">
    <property type="protein sequence ID" value="BFH73162.1"/>
    <property type="molecule type" value="Genomic_DNA"/>
</dbReference>
<feature type="transmembrane region" description="Helical" evidence="1">
    <location>
        <begin position="176"/>
        <end position="193"/>
    </location>
</feature>
<feature type="transmembrane region" description="Helical" evidence="1">
    <location>
        <begin position="380"/>
        <end position="399"/>
    </location>
</feature>
<feature type="transmembrane region" description="Helical" evidence="1">
    <location>
        <begin position="304"/>
        <end position="325"/>
    </location>
</feature>
<keyword evidence="1" id="KW-0812">Transmembrane</keyword>
<feature type="transmembrane region" description="Helical" evidence="1">
    <location>
        <begin position="345"/>
        <end position="368"/>
    </location>
</feature>
<gene>
    <name evidence="2" type="ORF">SJAV_11060</name>
</gene>
<keyword evidence="1" id="KW-0472">Membrane</keyword>
<evidence type="ECO:0000256" key="1">
    <source>
        <dbReference type="SAM" id="Phobius"/>
    </source>
</evidence>
<evidence type="ECO:0000313" key="2">
    <source>
        <dbReference type="EMBL" id="BFH73162.1"/>
    </source>
</evidence>
<feature type="transmembrane region" description="Helical" evidence="1">
    <location>
        <begin position="271"/>
        <end position="292"/>
    </location>
</feature>
<dbReference type="AlphaFoldDB" id="A0AAT9GQT7"/>
<feature type="transmembrane region" description="Helical" evidence="1">
    <location>
        <begin position="740"/>
        <end position="760"/>
    </location>
</feature>
<organism evidence="2">
    <name type="scientific">Sulfurisphaera javensis</name>
    <dbReference type="NCBI Taxonomy" id="2049879"/>
    <lineage>
        <taxon>Archaea</taxon>
        <taxon>Thermoproteota</taxon>
        <taxon>Thermoprotei</taxon>
        <taxon>Sulfolobales</taxon>
        <taxon>Sulfolobaceae</taxon>
        <taxon>Sulfurisphaera</taxon>
    </lineage>
</organism>